<dbReference type="PANTHER" id="PTHR31157:SF1">
    <property type="entry name" value="SCP DOMAIN-CONTAINING PROTEIN"/>
    <property type="match status" value="1"/>
</dbReference>
<dbReference type="CDD" id="cd05379">
    <property type="entry name" value="CAP_bacterial"/>
    <property type="match status" value="1"/>
</dbReference>
<feature type="compositionally biased region" description="Low complexity" evidence="1">
    <location>
        <begin position="71"/>
        <end position="121"/>
    </location>
</feature>
<feature type="compositionally biased region" description="Gly residues" evidence="1">
    <location>
        <begin position="122"/>
        <end position="146"/>
    </location>
</feature>
<feature type="region of interest" description="Disordered" evidence="1">
    <location>
        <begin position="71"/>
        <end position="147"/>
    </location>
</feature>
<reference evidence="3 4" key="1">
    <citation type="submission" date="2022-06" db="EMBL/GenBank/DDBJ databases">
        <title>Sequencing the genomes of 1000 actinobacteria strains.</title>
        <authorList>
            <person name="Klenk H.-P."/>
        </authorList>
    </citation>
    <scope>NUCLEOTIDE SEQUENCE [LARGE SCALE GENOMIC DNA]</scope>
    <source>
        <strain evidence="3 4">DSM 41656</strain>
    </source>
</reference>
<gene>
    <name evidence="3" type="ORF">FHR36_006903</name>
</gene>
<dbReference type="EMBL" id="JAMZDX010000007">
    <property type="protein sequence ID" value="MCP2313704.1"/>
    <property type="molecule type" value="Genomic_DNA"/>
</dbReference>
<sequence length="287" mass="27695">MSFHQRGPRRLRPARPHRAAPRATRLRRAAAAGVLVVAAGTAAVAFVAWPSSPSGTGRGTGTDAAEVAAGLTLNGPTGSGTPTPDGGDPNAASSATATPSAAGSSAAAPATPAASRSAAAGSGTGRGAAAGSGSGGSGAGGGGSTTGGDEVQQVLALMNKARAAQGLAPYTLTGGLGASAAAHNDLMAGGCGLSHQCSGEPAVGQRETAQGVHWKAAGENIGQGGPVGTGTADIAAMAVSLTQSMLDEKPPNDGHRRNILSQSFTHVGIAVHRDAAGTVWLTQDFSD</sequence>
<evidence type="ECO:0000259" key="2">
    <source>
        <dbReference type="Pfam" id="PF00188"/>
    </source>
</evidence>
<feature type="domain" description="SCP" evidence="2">
    <location>
        <begin position="155"/>
        <end position="285"/>
    </location>
</feature>
<dbReference type="Gene3D" id="3.40.33.10">
    <property type="entry name" value="CAP"/>
    <property type="match status" value="1"/>
</dbReference>
<comment type="caution">
    <text evidence="3">The sequence shown here is derived from an EMBL/GenBank/DDBJ whole genome shotgun (WGS) entry which is preliminary data.</text>
</comment>
<protein>
    <submittedName>
        <fullName evidence="3">Uncharacterized protein YkwD</fullName>
    </submittedName>
</protein>
<evidence type="ECO:0000256" key="1">
    <source>
        <dbReference type="SAM" id="MobiDB-lite"/>
    </source>
</evidence>
<dbReference type="SUPFAM" id="SSF55797">
    <property type="entry name" value="PR-1-like"/>
    <property type="match status" value="1"/>
</dbReference>
<dbReference type="Proteomes" id="UP001206483">
    <property type="component" value="Unassembled WGS sequence"/>
</dbReference>
<dbReference type="Pfam" id="PF00188">
    <property type="entry name" value="CAP"/>
    <property type="match status" value="1"/>
</dbReference>
<feature type="region of interest" description="Disordered" evidence="1">
    <location>
        <begin position="1"/>
        <end position="23"/>
    </location>
</feature>
<dbReference type="PANTHER" id="PTHR31157">
    <property type="entry name" value="SCP DOMAIN-CONTAINING PROTEIN"/>
    <property type="match status" value="1"/>
</dbReference>
<dbReference type="InterPro" id="IPR035940">
    <property type="entry name" value="CAP_sf"/>
</dbReference>
<accession>A0ABT1J8E2</accession>
<name>A0ABT1J8E2_9ACTN</name>
<keyword evidence="4" id="KW-1185">Reference proteome</keyword>
<evidence type="ECO:0000313" key="3">
    <source>
        <dbReference type="EMBL" id="MCP2313704.1"/>
    </source>
</evidence>
<proteinExistence type="predicted"/>
<organism evidence="3 4">
    <name type="scientific">Kitasatospora paracochleata</name>
    <dbReference type="NCBI Taxonomy" id="58354"/>
    <lineage>
        <taxon>Bacteria</taxon>
        <taxon>Bacillati</taxon>
        <taxon>Actinomycetota</taxon>
        <taxon>Actinomycetes</taxon>
        <taxon>Kitasatosporales</taxon>
        <taxon>Streptomycetaceae</taxon>
        <taxon>Kitasatospora</taxon>
    </lineage>
</organism>
<dbReference type="InterPro" id="IPR014044">
    <property type="entry name" value="CAP_dom"/>
</dbReference>
<evidence type="ECO:0000313" key="4">
    <source>
        <dbReference type="Proteomes" id="UP001206483"/>
    </source>
</evidence>
<dbReference type="RefSeq" id="WP_253803785.1">
    <property type="nucleotide sequence ID" value="NZ_JAMZDX010000007.1"/>
</dbReference>